<feature type="compositionally biased region" description="Basic and acidic residues" evidence="1">
    <location>
        <begin position="51"/>
        <end position="68"/>
    </location>
</feature>
<feature type="compositionally biased region" description="Low complexity" evidence="1">
    <location>
        <begin position="82"/>
        <end position="93"/>
    </location>
</feature>
<feature type="region of interest" description="Disordered" evidence="1">
    <location>
        <begin position="1"/>
        <end position="170"/>
    </location>
</feature>
<feature type="compositionally biased region" description="Polar residues" evidence="1">
    <location>
        <begin position="1"/>
        <end position="11"/>
    </location>
</feature>
<feature type="compositionally biased region" description="Polar residues" evidence="1">
    <location>
        <begin position="140"/>
        <end position="149"/>
    </location>
</feature>
<reference evidence="2" key="1">
    <citation type="journal article" date="2022" name="bioRxiv">
        <title>Sequencing and chromosome-scale assembly of the giantPleurodeles waltlgenome.</title>
        <authorList>
            <person name="Brown T."/>
            <person name="Elewa A."/>
            <person name="Iarovenko S."/>
            <person name="Subramanian E."/>
            <person name="Araus A.J."/>
            <person name="Petzold A."/>
            <person name="Susuki M."/>
            <person name="Suzuki K.-i.T."/>
            <person name="Hayashi T."/>
            <person name="Toyoda A."/>
            <person name="Oliveira C."/>
            <person name="Osipova E."/>
            <person name="Leigh N.D."/>
            <person name="Simon A."/>
            <person name="Yun M.H."/>
        </authorList>
    </citation>
    <scope>NUCLEOTIDE SEQUENCE</scope>
    <source>
        <strain evidence="2">20211129_DDA</strain>
        <tissue evidence="2">Liver</tissue>
    </source>
</reference>
<organism evidence="2 3">
    <name type="scientific">Pleurodeles waltl</name>
    <name type="common">Iberian ribbed newt</name>
    <dbReference type="NCBI Taxonomy" id="8319"/>
    <lineage>
        <taxon>Eukaryota</taxon>
        <taxon>Metazoa</taxon>
        <taxon>Chordata</taxon>
        <taxon>Craniata</taxon>
        <taxon>Vertebrata</taxon>
        <taxon>Euteleostomi</taxon>
        <taxon>Amphibia</taxon>
        <taxon>Batrachia</taxon>
        <taxon>Caudata</taxon>
        <taxon>Salamandroidea</taxon>
        <taxon>Salamandridae</taxon>
        <taxon>Pleurodelinae</taxon>
        <taxon>Pleurodeles</taxon>
    </lineage>
</organism>
<feature type="compositionally biased region" description="Basic and acidic residues" evidence="1">
    <location>
        <begin position="150"/>
        <end position="170"/>
    </location>
</feature>
<sequence>MGGSKSHTFTPTGIRPQYQDPQIITAVYQPRTPTRRHRRELCQQHPVPTPEKAHSVDRSSARLDHDDQPDPSGTSGQSVTLPQSQPTTEPSPSGNTNTAPTQRAHATVPKTHQSAVCPPLRRPQATPQTQDDQGHGVSGSGHTLQGTEAQDNRETGRTAVRQGEDRPREPTLQEALTNILGAYHHSQETMGKLLYKLQETQRLQEGQYLGIREDLKNICTILVTIAGVLAEMGKTMMGSGTITDR</sequence>
<name>A0AAV7TCB9_PLEWA</name>
<evidence type="ECO:0000256" key="1">
    <source>
        <dbReference type="SAM" id="MobiDB-lite"/>
    </source>
</evidence>
<proteinExistence type="predicted"/>
<evidence type="ECO:0000313" key="3">
    <source>
        <dbReference type="Proteomes" id="UP001066276"/>
    </source>
</evidence>
<feature type="compositionally biased region" description="Polar residues" evidence="1">
    <location>
        <begin position="71"/>
        <end position="81"/>
    </location>
</feature>
<protein>
    <submittedName>
        <fullName evidence="2">Uncharacterized protein</fullName>
    </submittedName>
</protein>
<comment type="caution">
    <text evidence="2">The sequence shown here is derived from an EMBL/GenBank/DDBJ whole genome shotgun (WGS) entry which is preliminary data.</text>
</comment>
<gene>
    <name evidence="2" type="ORF">NDU88_006021</name>
</gene>
<dbReference type="Proteomes" id="UP001066276">
    <property type="component" value="Chromosome 4_1"/>
</dbReference>
<dbReference type="EMBL" id="JANPWB010000007">
    <property type="protein sequence ID" value="KAJ1174199.1"/>
    <property type="molecule type" value="Genomic_DNA"/>
</dbReference>
<keyword evidence="3" id="KW-1185">Reference proteome</keyword>
<accession>A0AAV7TCB9</accession>
<evidence type="ECO:0000313" key="2">
    <source>
        <dbReference type="EMBL" id="KAJ1174199.1"/>
    </source>
</evidence>
<dbReference type="AlphaFoldDB" id="A0AAV7TCB9"/>